<gene>
    <name evidence="5" type="ORF">AB0L03_30255</name>
</gene>
<dbReference type="EC" id="2.7.11.1" evidence="5"/>
<feature type="repeat" description="WD" evidence="3">
    <location>
        <begin position="704"/>
        <end position="737"/>
    </location>
</feature>
<dbReference type="PROSITE" id="PS00678">
    <property type="entry name" value="WD_REPEATS_1"/>
    <property type="match status" value="4"/>
</dbReference>
<dbReference type="SMART" id="SM00320">
    <property type="entry name" value="WD40"/>
    <property type="match status" value="11"/>
</dbReference>
<dbReference type="InterPro" id="IPR020472">
    <property type="entry name" value="WD40_PAC1"/>
</dbReference>
<feature type="repeat" description="WD" evidence="3">
    <location>
        <begin position="448"/>
        <end position="489"/>
    </location>
</feature>
<dbReference type="InterPro" id="IPR011990">
    <property type="entry name" value="TPR-like_helical_dom_sf"/>
</dbReference>
<sequence length="1149" mass="124930">MGDRAIEEVLDDRYEVKEVAGEGGMGRVLRVLHRQWGIDLAVKTPKPEVFATDEQRERFVTEAEAWVALGLHPNICGCHYVRVVDGVPYVFSEYFGDGSLHDWITDHRLYEGGPEAAVPRILDLAIQMAWGVGHAHAAGLVHRDVKPANVLLDIQGGDIVAKVTDFGLSRIRPIVAEDDGDLPHGASVPVSAGGRTPAYASPEQLSNRPVGRRTDVFSLGVTVLEMFTGGPRWGRGPFANDTIRERHGIESYGPGLPPLPPDLADLLELCLAPAPEERPGSMAAVAEELAAIYMRVTGERYRRLEPKAADLRADELNNRALSLLDLDRAEEAAAAFTAALTADPQHAEATLNSGLWRWHGGEITDEELVADLDAVRTDTDDAWPARHALGLVHLERGDLAKARPLLERVDREQPGVRDVDEALDMLGSGTVPDANCIGINEIRWNPTADGEPDPMLHIDVSADGKTAVTGGDDEHIRVWDVPTGRCLRTLRGHKAKLRSVRITPDGRYCASVEYDAVMRIWDLSDGRCLRTIRAASSFDWAAVSAREGIAVATEPVWKDGVHGVDVVVWDLRRRQVRWRLHGPLAQFPEAELSPDGRWVLVAGYKDCIARLWDLRTGECAQVLAGKGVNQPVECFDTGNGVAAIADNHDAIGIWDLRTGRRVRTLRGPVRSLALSTDAAKLLVGAGDGAVRLWDLGTGRCLRTFRGHQGEAGRVLWGAGDRFALSASLDNTVRLWRMPDSPAVPFQVCWPRRHGVLNLLEEKVKALLETAAAREAAGDRAAALDALREARAVPGHERAPDVMAAWRALSRSLVHTGIRAVWLARSFAAHRSSVGSLDISAGGDVMATSDGSEIRLWDPHTGALLRTITVHERSERSSPFTGIDKVQLSADGSTVMAWERSGSAKAWSTGSGAERYSMSDDRLIGTDAMPESLRWMIPMAMSPDAARFTADGRCALIGGDGNDQRFRLWDLETGTLLRKLEGHTGMPRAVWLGPGDRIAATGASDGTVRLWDLGTGRCDAVLRGHTHWVKTVTMSADGSLVASAGGYDDLSIRVWDTATGACTAVLEGQRGNARRMRFTPDGRFLLSSHDGEEMRLWDLATGTCLRTVEAQPGQLGQLALTTDGEYAVSGGSDGRVRLWTLDWDLANPRA</sequence>
<dbReference type="SUPFAM" id="SSF50978">
    <property type="entry name" value="WD40 repeat-like"/>
    <property type="match status" value="1"/>
</dbReference>
<dbReference type="InterPro" id="IPR019734">
    <property type="entry name" value="TPR_rpt"/>
</dbReference>
<dbReference type="InterPro" id="IPR011009">
    <property type="entry name" value="Kinase-like_dom_sf"/>
</dbReference>
<feature type="domain" description="Protein kinase" evidence="4">
    <location>
        <begin position="14"/>
        <end position="294"/>
    </location>
</feature>
<dbReference type="Pfam" id="PF00069">
    <property type="entry name" value="Pkinase"/>
    <property type="match status" value="1"/>
</dbReference>
<dbReference type="SUPFAM" id="SSF50998">
    <property type="entry name" value="Quinoprotein alcohol dehydrogenase-like"/>
    <property type="match status" value="1"/>
</dbReference>
<dbReference type="InterPro" id="IPR008271">
    <property type="entry name" value="Ser/Thr_kinase_AS"/>
</dbReference>
<comment type="caution">
    <text evidence="5">The sequence shown here is derived from an EMBL/GenBank/DDBJ whole genome shotgun (WGS) entry which is preliminary data.</text>
</comment>
<dbReference type="Gene3D" id="1.10.510.10">
    <property type="entry name" value="Transferase(Phosphotransferase) domain 1"/>
    <property type="match status" value="1"/>
</dbReference>
<dbReference type="CDD" id="cd00200">
    <property type="entry name" value="WD40"/>
    <property type="match status" value="2"/>
</dbReference>
<organism evidence="5 6">
    <name type="scientific">Streptomyces roseoverticillatus</name>
    <dbReference type="NCBI Taxonomy" id="66429"/>
    <lineage>
        <taxon>Bacteria</taxon>
        <taxon>Bacillati</taxon>
        <taxon>Actinomycetota</taxon>
        <taxon>Actinomycetes</taxon>
        <taxon>Kitasatosporales</taxon>
        <taxon>Streptomycetaceae</taxon>
        <taxon>Streptomyces</taxon>
    </lineage>
</organism>
<dbReference type="InterPro" id="IPR015943">
    <property type="entry name" value="WD40/YVTN_repeat-like_dom_sf"/>
</dbReference>
<evidence type="ECO:0000256" key="1">
    <source>
        <dbReference type="ARBA" id="ARBA00022574"/>
    </source>
</evidence>
<dbReference type="CDD" id="cd14014">
    <property type="entry name" value="STKc_PknB_like"/>
    <property type="match status" value="1"/>
</dbReference>
<evidence type="ECO:0000313" key="5">
    <source>
        <dbReference type="EMBL" id="MEV4927056.1"/>
    </source>
</evidence>
<dbReference type="InterPro" id="IPR000719">
    <property type="entry name" value="Prot_kinase_dom"/>
</dbReference>
<keyword evidence="5" id="KW-0808">Transferase</keyword>
<dbReference type="InterPro" id="IPR001680">
    <property type="entry name" value="WD40_rpt"/>
</dbReference>
<protein>
    <submittedName>
        <fullName evidence="5">Serine/threonine-protein kinase</fullName>
        <ecNumber evidence="5">2.7.11.1</ecNumber>
    </submittedName>
</protein>
<evidence type="ECO:0000313" key="6">
    <source>
        <dbReference type="Proteomes" id="UP001552479"/>
    </source>
</evidence>
<dbReference type="Proteomes" id="UP001552479">
    <property type="component" value="Unassembled WGS sequence"/>
</dbReference>
<feature type="repeat" description="WD" evidence="3">
    <location>
        <begin position="1107"/>
        <end position="1141"/>
    </location>
</feature>
<dbReference type="PROSITE" id="PS50011">
    <property type="entry name" value="PROTEIN_KINASE_DOM"/>
    <property type="match status" value="1"/>
</dbReference>
<dbReference type="InterPro" id="IPR019775">
    <property type="entry name" value="WD40_repeat_CS"/>
</dbReference>
<dbReference type="EMBL" id="JBFASG010000044">
    <property type="protein sequence ID" value="MEV4927056.1"/>
    <property type="molecule type" value="Genomic_DNA"/>
</dbReference>
<dbReference type="PANTHER" id="PTHR19879:SF9">
    <property type="entry name" value="TRANSCRIPTION INITIATION FACTOR TFIID SUBUNIT 5"/>
    <property type="match status" value="1"/>
</dbReference>
<feature type="repeat" description="WD" evidence="3">
    <location>
        <begin position="1065"/>
        <end position="1106"/>
    </location>
</feature>
<dbReference type="SMART" id="SM00028">
    <property type="entry name" value="TPR"/>
    <property type="match status" value="3"/>
</dbReference>
<dbReference type="PROSITE" id="PS50082">
    <property type="entry name" value="WD_REPEATS_2"/>
    <property type="match status" value="8"/>
</dbReference>
<dbReference type="GO" id="GO:0004674">
    <property type="term" value="F:protein serine/threonine kinase activity"/>
    <property type="evidence" value="ECO:0007669"/>
    <property type="project" value="UniProtKB-EC"/>
</dbReference>
<evidence type="ECO:0000256" key="2">
    <source>
        <dbReference type="ARBA" id="ARBA00022737"/>
    </source>
</evidence>
<keyword evidence="2" id="KW-0677">Repeat</keyword>
<dbReference type="Pfam" id="PF00400">
    <property type="entry name" value="WD40"/>
    <property type="match status" value="10"/>
</dbReference>
<keyword evidence="1 3" id="KW-0853">WD repeat</keyword>
<keyword evidence="6" id="KW-1185">Reference proteome</keyword>
<dbReference type="SUPFAM" id="SSF48452">
    <property type="entry name" value="TPR-like"/>
    <property type="match status" value="1"/>
</dbReference>
<evidence type="ECO:0000256" key="3">
    <source>
        <dbReference type="PROSITE-ProRule" id="PRU00221"/>
    </source>
</evidence>
<dbReference type="Gene3D" id="1.25.40.10">
    <property type="entry name" value="Tetratricopeptide repeat domain"/>
    <property type="match status" value="1"/>
</dbReference>
<feature type="repeat" description="WD" evidence="3">
    <location>
        <begin position="1021"/>
        <end position="1064"/>
    </location>
</feature>
<dbReference type="SUPFAM" id="SSF56112">
    <property type="entry name" value="Protein kinase-like (PK-like)"/>
    <property type="match status" value="1"/>
</dbReference>
<dbReference type="PROSITE" id="PS50294">
    <property type="entry name" value="WD_REPEATS_REGION"/>
    <property type="match status" value="7"/>
</dbReference>
<feature type="repeat" description="WD" evidence="3">
    <location>
        <begin position="662"/>
        <end position="703"/>
    </location>
</feature>
<dbReference type="InterPro" id="IPR036322">
    <property type="entry name" value="WD40_repeat_dom_sf"/>
</dbReference>
<evidence type="ECO:0000259" key="4">
    <source>
        <dbReference type="PROSITE" id="PS50011"/>
    </source>
</evidence>
<name>A0ABV3J4S4_9ACTN</name>
<reference evidence="5 6" key="1">
    <citation type="submission" date="2024-06" db="EMBL/GenBank/DDBJ databases">
        <title>The Natural Products Discovery Center: Release of the First 8490 Sequenced Strains for Exploring Actinobacteria Biosynthetic Diversity.</title>
        <authorList>
            <person name="Kalkreuter E."/>
            <person name="Kautsar S.A."/>
            <person name="Yang D."/>
            <person name="Bader C.D."/>
            <person name="Teijaro C.N."/>
            <person name="Fluegel L."/>
            <person name="Davis C.M."/>
            <person name="Simpson J.R."/>
            <person name="Lauterbach L."/>
            <person name="Steele A.D."/>
            <person name="Gui C."/>
            <person name="Meng S."/>
            <person name="Li G."/>
            <person name="Viehrig K."/>
            <person name="Ye F."/>
            <person name="Su P."/>
            <person name="Kiefer A.F."/>
            <person name="Nichols A."/>
            <person name="Cepeda A.J."/>
            <person name="Yan W."/>
            <person name="Fan B."/>
            <person name="Jiang Y."/>
            <person name="Adhikari A."/>
            <person name="Zheng C.-J."/>
            <person name="Schuster L."/>
            <person name="Cowan T.M."/>
            <person name="Smanski M.J."/>
            <person name="Chevrette M.G."/>
            <person name="De Carvalho L.P.S."/>
            <person name="Shen B."/>
        </authorList>
    </citation>
    <scope>NUCLEOTIDE SEQUENCE [LARGE SCALE GENOMIC DNA]</scope>
    <source>
        <strain evidence="5 6">NPDC053791</strain>
    </source>
</reference>
<dbReference type="Gene3D" id="2.130.10.10">
    <property type="entry name" value="YVTN repeat-like/Quinoprotein amine dehydrogenase"/>
    <property type="match status" value="5"/>
</dbReference>
<feature type="repeat" description="WD" evidence="3">
    <location>
        <begin position="979"/>
        <end position="1020"/>
    </location>
</feature>
<dbReference type="InterPro" id="IPR011047">
    <property type="entry name" value="Quinoprotein_ADH-like_sf"/>
</dbReference>
<dbReference type="SMART" id="SM00220">
    <property type="entry name" value="S_TKc"/>
    <property type="match status" value="1"/>
</dbReference>
<dbReference type="Pfam" id="PF13432">
    <property type="entry name" value="TPR_16"/>
    <property type="match status" value="1"/>
</dbReference>
<proteinExistence type="predicted"/>
<keyword evidence="5" id="KW-0418">Kinase</keyword>
<dbReference type="PANTHER" id="PTHR19879">
    <property type="entry name" value="TRANSCRIPTION INITIATION FACTOR TFIID"/>
    <property type="match status" value="1"/>
</dbReference>
<accession>A0ABV3J4S4</accession>
<dbReference type="Gene3D" id="3.30.200.20">
    <property type="entry name" value="Phosphorylase Kinase, domain 1"/>
    <property type="match status" value="1"/>
</dbReference>
<dbReference type="PROSITE" id="PS00108">
    <property type="entry name" value="PROTEIN_KINASE_ST"/>
    <property type="match status" value="1"/>
</dbReference>
<dbReference type="RefSeq" id="WP_366090285.1">
    <property type="nucleotide sequence ID" value="NZ_JBFASG010000044.1"/>
</dbReference>
<dbReference type="InterPro" id="IPR011044">
    <property type="entry name" value="Quino_amine_DH_bsu"/>
</dbReference>
<dbReference type="PRINTS" id="PR00320">
    <property type="entry name" value="GPROTEINBRPT"/>
</dbReference>
<dbReference type="SUPFAM" id="SSF50969">
    <property type="entry name" value="YVTN repeat-like/Quinoprotein amine dehydrogenase"/>
    <property type="match status" value="1"/>
</dbReference>
<feature type="repeat" description="WD" evidence="3">
    <location>
        <begin position="490"/>
        <end position="531"/>
    </location>
</feature>